<keyword evidence="2" id="KW-1185">Reference proteome</keyword>
<sequence>MGQLRLLAPFPSFPAHFTVDGSTFALFSDSIYSTDLFTVLAHISFSFTHRNSPTMYSTLLNLLLVIPRIHSCHTCSVGS</sequence>
<dbReference type="Proteomes" id="UP000054097">
    <property type="component" value="Unassembled WGS sequence"/>
</dbReference>
<dbReference type="HOGENOM" id="CLU_2607509_0_0_1"/>
<proteinExistence type="predicted"/>
<dbReference type="EMBL" id="KN824314">
    <property type="protein sequence ID" value="KIM25488.1"/>
    <property type="molecule type" value="Genomic_DNA"/>
</dbReference>
<evidence type="ECO:0000313" key="1">
    <source>
        <dbReference type="EMBL" id="KIM25488.1"/>
    </source>
</evidence>
<evidence type="ECO:0000313" key="2">
    <source>
        <dbReference type="Proteomes" id="UP000054097"/>
    </source>
</evidence>
<reference evidence="1 2" key="1">
    <citation type="submission" date="2014-04" db="EMBL/GenBank/DDBJ databases">
        <authorList>
            <consortium name="DOE Joint Genome Institute"/>
            <person name="Kuo A."/>
            <person name="Zuccaro A."/>
            <person name="Kohler A."/>
            <person name="Nagy L.G."/>
            <person name="Floudas D."/>
            <person name="Copeland A."/>
            <person name="Barry K.W."/>
            <person name="Cichocki N."/>
            <person name="Veneault-Fourrey C."/>
            <person name="LaButti K."/>
            <person name="Lindquist E.A."/>
            <person name="Lipzen A."/>
            <person name="Lundell T."/>
            <person name="Morin E."/>
            <person name="Murat C."/>
            <person name="Sun H."/>
            <person name="Tunlid A."/>
            <person name="Henrissat B."/>
            <person name="Grigoriev I.V."/>
            <person name="Hibbett D.S."/>
            <person name="Martin F."/>
            <person name="Nordberg H.P."/>
            <person name="Cantor M.N."/>
            <person name="Hua S.X."/>
        </authorList>
    </citation>
    <scope>NUCLEOTIDE SEQUENCE [LARGE SCALE GENOMIC DNA]</scope>
    <source>
        <strain evidence="1 2">MAFF 305830</strain>
    </source>
</reference>
<dbReference type="AlphaFoldDB" id="A0A0C2WGE8"/>
<name>A0A0C2WGE8_SERVB</name>
<organism evidence="1 2">
    <name type="scientific">Serendipita vermifera MAFF 305830</name>
    <dbReference type="NCBI Taxonomy" id="933852"/>
    <lineage>
        <taxon>Eukaryota</taxon>
        <taxon>Fungi</taxon>
        <taxon>Dikarya</taxon>
        <taxon>Basidiomycota</taxon>
        <taxon>Agaricomycotina</taxon>
        <taxon>Agaricomycetes</taxon>
        <taxon>Sebacinales</taxon>
        <taxon>Serendipitaceae</taxon>
        <taxon>Serendipita</taxon>
    </lineage>
</organism>
<protein>
    <submittedName>
        <fullName evidence="1">Uncharacterized protein</fullName>
    </submittedName>
</protein>
<accession>A0A0C2WGE8</accession>
<reference evidence="2" key="2">
    <citation type="submission" date="2015-01" db="EMBL/GenBank/DDBJ databases">
        <title>Evolutionary Origins and Diversification of the Mycorrhizal Mutualists.</title>
        <authorList>
            <consortium name="DOE Joint Genome Institute"/>
            <consortium name="Mycorrhizal Genomics Consortium"/>
            <person name="Kohler A."/>
            <person name="Kuo A."/>
            <person name="Nagy L.G."/>
            <person name="Floudas D."/>
            <person name="Copeland A."/>
            <person name="Barry K.W."/>
            <person name="Cichocki N."/>
            <person name="Veneault-Fourrey C."/>
            <person name="LaButti K."/>
            <person name="Lindquist E.A."/>
            <person name="Lipzen A."/>
            <person name="Lundell T."/>
            <person name="Morin E."/>
            <person name="Murat C."/>
            <person name="Riley R."/>
            <person name="Ohm R."/>
            <person name="Sun H."/>
            <person name="Tunlid A."/>
            <person name="Henrissat B."/>
            <person name="Grigoriev I.V."/>
            <person name="Hibbett D.S."/>
            <person name="Martin F."/>
        </authorList>
    </citation>
    <scope>NUCLEOTIDE SEQUENCE [LARGE SCALE GENOMIC DNA]</scope>
    <source>
        <strain evidence="2">MAFF 305830</strain>
    </source>
</reference>
<gene>
    <name evidence="1" type="ORF">M408DRAFT_211700</name>
</gene>